<evidence type="ECO:0000256" key="10">
    <source>
        <dbReference type="RuleBase" id="RU003826"/>
    </source>
</evidence>
<feature type="binding site" evidence="9">
    <location>
        <position position="177"/>
    </location>
    <ligand>
        <name>2-[(2R,5Z)-2-carboxy-4-methylthiazol-5(2H)-ylidene]ethyl phosphate</name>
        <dbReference type="ChEBI" id="CHEBI:62899"/>
    </ligand>
</feature>
<accession>A0ABT8ELY7</accession>
<evidence type="ECO:0000256" key="7">
    <source>
        <dbReference type="ARBA" id="ARBA00047851"/>
    </source>
</evidence>
<keyword evidence="5 9" id="KW-0784">Thiamine biosynthesis</keyword>
<proteinExistence type="inferred from homology"/>
<evidence type="ECO:0000259" key="12">
    <source>
        <dbReference type="Pfam" id="PF02581"/>
    </source>
</evidence>
<comment type="caution">
    <text evidence="13">The sequence shown here is derived from an EMBL/GenBank/DDBJ whole genome shotgun (WGS) entry which is preliminary data.</text>
</comment>
<comment type="similarity">
    <text evidence="9 10">Belongs to the thiamine-phosphate synthase family.</text>
</comment>
<feature type="binding site" evidence="9">
    <location>
        <begin position="42"/>
        <end position="46"/>
    </location>
    <ligand>
        <name>4-amino-2-methyl-5-(diphosphooxymethyl)pyrimidine</name>
        <dbReference type="ChEBI" id="CHEBI:57841"/>
    </ligand>
</feature>
<comment type="caution">
    <text evidence="9">Lacks conserved residue(s) required for the propagation of feature annotation.</text>
</comment>
<dbReference type="EC" id="2.5.1.3" evidence="9"/>
<comment type="catalytic activity">
    <reaction evidence="8 9 10">
        <text>2-[(2R,5Z)-2-carboxy-4-methylthiazol-5(2H)-ylidene]ethyl phosphate + 4-amino-2-methyl-5-(diphosphooxymethyl)pyrimidine + 2 H(+) = thiamine phosphate + CO2 + diphosphate</text>
        <dbReference type="Rhea" id="RHEA:47844"/>
        <dbReference type="ChEBI" id="CHEBI:15378"/>
        <dbReference type="ChEBI" id="CHEBI:16526"/>
        <dbReference type="ChEBI" id="CHEBI:33019"/>
        <dbReference type="ChEBI" id="CHEBI:37575"/>
        <dbReference type="ChEBI" id="CHEBI:57841"/>
        <dbReference type="ChEBI" id="CHEBI:62899"/>
        <dbReference type="EC" id="2.5.1.3"/>
    </reaction>
</comment>
<feature type="domain" description="Thiamine phosphate synthase/TenI" evidence="12">
    <location>
        <begin position="13"/>
        <end position="200"/>
    </location>
</feature>
<sequence>MTNSLLSAFPVGLYGITPEWADTARLLTAVEAAHAGGMQVLQYRRKQGSESERQGQLHSLSQLCQSLDLPLLLNDHWQWASQYSIQGVHLGKDDGSIEQARLQLGPTAFLGSSCYNSLELAQQAWQQGANYVAFGAVYPSSVKPDAPRAQLSTIRAARQWSDSLDLPIKPRIVAIGGINVDNATAVIQAGAHSLAVISGLFEASDVRLQAQRYAQLFAALR</sequence>
<keyword evidence="14" id="KW-1185">Reference proteome</keyword>
<evidence type="ECO:0000256" key="9">
    <source>
        <dbReference type="HAMAP-Rule" id="MF_00097"/>
    </source>
</evidence>
<keyword evidence="3 9" id="KW-0479">Metal-binding</keyword>
<dbReference type="Proteomes" id="UP001168613">
    <property type="component" value="Unassembled WGS sequence"/>
</dbReference>
<feature type="binding site" evidence="9">
    <location>
        <position position="75"/>
    </location>
    <ligand>
        <name>Mg(2+)</name>
        <dbReference type="ChEBI" id="CHEBI:18420"/>
    </ligand>
</feature>
<evidence type="ECO:0000256" key="5">
    <source>
        <dbReference type="ARBA" id="ARBA00022977"/>
    </source>
</evidence>
<dbReference type="Gene3D" id="3.20.20.70">
    <property type="entry name" value="Aldolase class I"/>
    <property type="match status" value="1"/>
</dbReference>
<keyword evidence="4 9" id="KW-0460">Magnesium</keyword>
<dbReference type="InterPro" id="IPR034291">
    <property type="entry name" value="TMP_synthase"/>
</dbReference>
<dbReference type="EMBL" id="JAJHNU010000004">
    <property type="protein sequence ID" value="MDN4122324.1"/>
    <property type="molecule type" value="Genomic_DNA"/>
</dbReference>
<dbReference type="PANTHER" id="PTHR20857:SF15">
    <property type="entry name" value="THIAMINE-PHOSPHATE SYNTHASE"/>
    <property type="match status" value="1"/>
</dbReference>
<dbReference type="Pfam" id="PF02581">
    <property type="entry name" value="TMP-TENI"/>
    <property type="match status" value="1"/>
</dbReference>
<organism evidence="13 14">
    <name type="scientific">Alcaligenes endophyticus</name>
    <dbReference type="NCBI Taxonomy" id="1929088"/>
    <lineage>
        <taxon>Bacteria</taxon>
        <taxon>Pseudomonadati</taxon>
        <taxon>Pseudomonadota</taxon>
        <taxon>Betaproteobacteria</taxon>
        <taxon>Burkholderiales</taxon>
        <taxon>Alcaligenaceae</taxon>
        <taxon>Alcaligenes</taxon>
    </lineage>
</organism>
<feature type="binding site" evidence="9">
    <location>
        <position position="74"/>
    </location>
    <ligand>
        <name>4-amino-2-methyl-5-(diphosphooxymethyl)pyrimidine</name>
        <dbReference type="ChEBI" id="CHEBI:57841"/>
    </ligand>
</feature>
<dbReference type="GO" id="GO:0004789">
    <property type="term" value="F:thiamine-phosphate diphosphorylase activity"/>
    <property type="evidence" value="ECO:0007669"/>
    <property type="project" value="UniProtKB-EC"/>
</dbReference>
<dbReference type="SUPFAM" id="SSF51391">
    <property type="entry name" value="Thiamin phosphate synthase"/>
    <property type="match status" value="1"/>
</dbReference>
<evidence type="ECO:0000256" key="6">
    <source>
        <dbReference type="ARBA" id="ARBA00047334"/>
    </source>
</evidence>
<comment type="catalytic activity">
    <reaction evidence="6 9 10">
        <text>4-methyl-5-(2-phosphooxyethyl)-thiazole + 4-amino-2-methyl-5-(diphosphooxymethyl)pyrimidine + H(+) = thiamine phosphate + diphosphate</text>
        <dbReference type="Rhea" id="RHEA:22328"/>
        <dbReference type="ChEBI" id="CHEBI:15378"/>
        <dbReference type="ChEBI" id="CHEBI:33019"/>
        <dbReference type="ChEBI" id="CHEBI:37575"/>
        <dbReference type="ChEBI" id="CHEBI:57841"/>
        <dbReference type="ChEBI" id="CHEBI:58296"/>
        <dbReference type="EC" id="2.5.1.3"/>
    </reaction>
</comment>
<evidence type="ECO:0000256" key="11">
    <source>
        <dbReference type="RuleBase" id="RU004253"/>
    </source>
</evidence>
<dbReference type="HAMAP" id="MF_00097">
    <property type="entry name" value="TMP_synthase"/>
    <property type="match status" value="1"/>
</dbReference>
<dbReference type="CDD" id="cd00564">
    <property type="entry name" value="TMP_TenI"/>
    <property type="match status" value="1"/>
</dbReference>
<feature type="binding site" evidence="9">
    <location>
        <position position="113"/>
    </location>
    <ligand>
        <name>4-amino-2-methyl-5-(diphosphooxymethyl)pyrimidine</name>
        <dbReference type="ChEBI" id="CHEBI:57841"/>
    </ligand>
</feature>
<comment type="catalytic activity">
    <reaction evidence="7 9 10">
        <text>2-(2-carboxy-4-methylthiazol-5-yl)ethyl phosphate + 4-amino-2-methyl-5-(diphosphooxymethyl)pyrimidine + 2 H(+) = thiamine phosphate + CO2 + diphosphate</text>
        <dbReference type="Rhea" id="RHEA:47848"/>
        <dbReference type="ChEBI" id="CHEBI:15378"/>
        <dbReference type="ChEBI" id="CHEBI:16526"/>
        <dbReference type="ChEBI" id="CHEBI:33019"/>
        <dbReference type="ChEBI" id="CHEBI:37575"/>
        <dbReference type="ChEBI" id="CHEBI:57841"/>
        <dbReference type="ChEBI" id="CHEBI:62890"/>
        <dbReference type="EC" id="2.5.1.3"/>
    </reaction>
</comment>
<evidence type="ECO:0000256" key="4">
    <source>
        <dbReference type="ARBA" id="ARBA00022842"/>
    </source>
</evidence>
<protein>
    <recommendedName>
        <fullName evidence="9">Thiamine-phosphate synthase</fullName>
        <shortName evidence="9">TP synthase</shortName>
        <shortName evidence="9">TPS</shortName>
        <ecNumber evidence="9">2.5.1.3</ecNumber>
    </recommendedName>
    <alternativeName>
        <fullName evidence="9">Thiamine-phosphate pyrophosphorylase</fullName>
        <shortName evidence="9">TMP pyrophosphorylase</shortName>
        <shortName evidence="9">TMP-PPase</shortName>
    </alternativeName>
</protein>
<gene>
    <name evidence="9 13" type="primary">thiE</name>
    <name evidence="13" type="ORF">LMS43_13600</name>
</gene>
<dbReference type="NCBIfam" id="TIGR00693">
    <property type="entry name" value="thiE"/>
    <property type="match status" value="1"/>
</dbReference>
<evidence type="ECO:0000313" key="13">
    <source>
        <dbReference type="EMBL" id="MDN4122324.1"/>
    </source>
</evidence>
<dbReference type="PANTHER" id="PTHR20857">
    <property type="entry name" value="THIAMINE-PHOSPHATE PYROPHOSPHORYLASE"/>
    <property type="match status" value="1"/>
</dbReference>
<evidence type="ECO:0000256" key="1">
    <source>
        <dbReference type="ARBA" id="ARBA00005165"/>
    </source>
</evidence>
<comment type="cofactor">
    <cofactor evidence="9">
        <name>Mg(2+)</name>
        <dbReference type="ChEBI" id="CHEBI:18420"/>
    </cofactor>
    <text evidence="9">Binds 1 Mg(2+) ion per subunit.</text>
</comment>
<comment type="pathway">
    <text evidence="1 9 11">Cofactor biosynthesis; thiamine diphosphate biosynthesis; thiamine phosphate from 4-amino-2-methyl-5-diphosphomethylpyrimidine and 4-methyl-5-(2-phosphoethyl)-thiazole: step 1/1.</text>
</comment>
<evidence type="ECO:0000256" key="3">
    <source>
        <dbReference type="ARBA" id="ARBA00022723"/>
    </source>
</evidence>
<evidence type="ECO:0000313" key="14">
    <source>
        <dbReference type="Proteomes" id="UP001168613"/>
    </source>
</evidence>
<dbReference type="InterPro" id="IPR013785">
    <property type="entry name" value="Aldolase_TIM"/>
</dbReference>
<dbReference type="InterPro" id="IPR022998">
    <property type="entry name" value="ThiamineP_synth_TenI"/>
</dbReference>
<feature type="binding site" evidence="9">
    <location>
        <begin position="197"/>
        <end position="198"/>
    </location>
    <ligand>
        <name>2-[(2R,5Z)-2-carboxy-4-methylthiazol-5(2H)-ylidene]ethyl phosphate</name>
        <dbReference type="ChEBI" id="CHEBI:62899"/>
    </ligand>
</feature>
<evidence type="ECO:0000256" key="8">
    <source>
        <dbReference type="ARBA" id="ARBA00047883"/>
    </source>
</evidence>
<feature type="binding site" evidence="9">
    <location>
        <position position="94"/>
    </location>
    <ligand>
        <name>Mg(2+)</name>
        <dbReference type="ChEBI" id="CHEBI:18420"/>
    </ligand>
</feature>
<reference evidence="13" key="1">
    <citation type="submission" date="2021-11" db="EMBL/GenBank/DDBJ databases">
        <title>Draft genome sequence of Alcaligenes endophyticus type strain CCUG 75668T.</title>
        <authorList>
            <person name="Salva-Serra F."/>
            <person name="Duran R.E."/>
            <person name="Seeger M."/>
            <person name="Moore E.R.B."/>
            <person name="Jaen-Luchoro D."/>
        </authorList>
    </citation>
    <scope>NUCLEOTIDE SEQUENCE</scope>
    <source>
        <strain evidence="13">CCUG 75668</strain>
    </source>
</reference>
<evidence type="ECO:0000256" key="2">
    <source>
        <dbReference type="ARBA" id="ARBA00022679"/>
    </source>
</evidence>
<feature type="binding site" evidence="9">
    <location>
        <position position="143"/>
    </location>
    <ligand>
        <name>4-amino-2-methyl-5-(diphosphooxymethyl)pyrimidine</name>
        <dbReference type="ChEBI" id="CHEBI:57841"/>
    </ligand>
</feature>
<dbReference type="InterPro" id="IPR036206">
    <property type="entry name" value="ThiamineP_synth_sf"/>
</dbReference>
<keyword evidence="2 9" id="KW-0808">Transferase</keyword>
<name>A0ABT8ELY7_9BURK</name>
<comment type="function">
    <text evidence="9">Condenses 4-methyl-5-(beta-hydroxyethyl)thiazole monophosphate (THZ-P) and 2-methyl-4-amino-5-hydroxymethyl pyrimidine pyrophosphate (HMP-PP) to form thiamine monophosphate (TMP).</text>
</comment>